<dbReference type="AlphaFoldDB" id="A0A3S0PGC7"/>
<dbReference type="Proteomes" id="UP000267077">
    <property type="component" value="Unassembled WGS sequence"/>
</dbReference>
<feature type="transmembrane region" description="Helical" evidence="1">
    <location>
        <begin position="26"/>
        <end position="51"/>
    </location>
</feature>
<keyword evidence="1" id="KW-0812">Transmembrane</keyword>
<protein>
    <submittedName>
        <fullName evidence="2">Uncharacterized protein</fullName>
    </submittedName>
</protein>
<keyword evidence="1" id="KW-0472">Membrane</keyword>
<evidence type="ECO:0000256" key="1">
    <source>
        <dbReference type="SAM" id="Phobius"/>
    </source>
</evidence>
<proteinExistence type="predicted"/>
<evidence type="ECO:0000313" key="2">
    <source>
        <dbReference type="EMBL" id="RUL64031.1"/>
    </source>
</evidence>
<keyword evidence="3" id="KW-1185">Reference proteome</keyword>
<dbReference type="OrthoDB" id="5949224at2"/>
<comment type="caution">
    <text evidence="2">The sequence shown here is derived from an EMBL/GenBank/DDBJ whole genome shotgun (WGS) entry which is preliminary data.</text>
</comment>
<feature type="transmembrane region" description="Helical" evidence="1">
    <location>
        <begin position="95"/>
        <end position="112"/>
    </location>
</feature>
<evidence type="ECO:0000313" key="3">
    <source>
        <dbReference type="Proteomes" id="UP000267077"/>
    </source>
</evidence>
<dbReference type="RefSeq" id="WP_126673312.1">
    <property type="nucleotide sequence ID" value="NZ_RYZR01000005.1"/>
</dbReference>
<keyword evidence="1" id="KW-1133">Transmembrane helix</keyword>
<organism evidence="2 3">
    <name type="scientific">Dyella dinghuensis</name>
    <dbReference type="NCBI Taxonomy" id="1920169"/>
    <lineage>
        <taxon>Bacteria</taxon>
        <taxon>Pseudomonadati</taxon>
        <taxon>Pseudomonadota</taxon>
        <taxon>Gammaproteobacteria</taxon>
        <taxon>Lysobacterales</taxon>
        <taxon>Rhodanobacteraceae</taxon>
        <taxon>Dyella</taxon>
    </lineage>
</organism>
<name>A0A3S0PGC7_9GAMM</name>
<reference evidence="2 3" key="1">
    <citation type="submission" date="2018-12" db="EMBL/GenBank/DDBJ databases">
        <title>Dyella dinghuensis sp. nov. DHOA06 and Dyella choica sp. nov. 4M-K27, isolated from forest soil.</title>
        <authorList>
            <person name="Qiu L.-H."/>
            <person name="Gao Z.-H."/>
        </authorList>
    </citation>
    <scope>NUCLEOTIDE SEQUENCE [LARGE SCALE GENOMIC DNA]</scope>
    <source>
        <strain evidence="2 3">DHOA06</strain>
    </source>
</reference>
<dbReference type="EMBL" id="RYZR01000005">
    <property type="protein sequence ID" value="RUL64031.1"/>
    <property type="molecule type" value="Genomic_DNA"/>
</dbReference>
<sequence>MDAHVPQRKGVVRLNPAAQRRRWPSLIVAIAWALLLALLPWWIGAPLLLALVIAQLTHVPRLQYYSGVIRRALRWGFAGVLVASFRAFGGHALGLTFTLLVALAGFSLLVLLESWQNRKPLRDSTLAAESPEWRDMAMAPVGPSAVIIELESPTWMAPSDWPADATFHIECLTDRSYRVGRNTKIHHVEPQMSLSKGQGWVAWPMTAGRGVVLYDLVRDKAFRIRGWQLFGWRGDEAWLTRGDDQPPLALSHVLGQDHIDE</sequence>
<gene>
    <name evidence="2" type="ORF">EKH79_08180</name>
</gene>
<accession>A0A3S0PGC7</accession>